<feature type="chain" id="PRO_5036486350" description="Lipocalin/cytosolic fatty-acid binding domain-containing protein" evidence="1">
    <location>
        <begin position="25"/>
        <end position="186"/>
    </location>
</feature>
<dbReference type="Gene3D" id="2.40.128.20">
    <property type="match status" value="1"/>
</dbReference>
<name>A0A8X6T0V0_NEPPI</name>
<evidence type="ECO:0000313" key="3">
    <source>
        <dbReference type="Proteomes" id="UP000887013"/>
    </source>
</evidence>
<comment type="caution">
    <text evidence="2">The sequence shown here is derived from an EMBL/GenBank/DDBJ whole genome shotgun (WGS) entry which is preliminary data.</text>
</comment>
<reference evidence="2" key="1">
    <citation type="submission" date="2020-08" db="EMBL/GenBank/DDBJ databases">
        <title>Multicomponent nature underlies the extraordinary mechanical properties of spider dragline silk.</title>
        <authorList>
            <person name="Kono N."/>
            <person name="Nakamura H."/>
            <person name="Mori M."/>
            <person name="Yoshida Y."/>
            <person name="Ohtoshi R."/>
            <person name="Malay A.D."/>
            <person name="Moran D.A.P."/>
            <person name="Tomita M."/>
            <person name="Numata K."/>
            <person name="Arakawa K."/>
        </authorList>
    </citation>
    <scope>NUCLEOTIDE SEQUENCE</scope>
</reference>
<dbReference type="SUPFAM" id="SSF50814">
    <property type="entry name" value="Lipocalins"/>
    <property type="match status" value="1"/>
</dbReference>
<dbReference type="AlphaFoldDB" id="A0A8X6T0V0"/>
<accession>A0A8X6T0V0</accession>
<feature type="signal peptide" evidence="1">
    <location>
        <begin position="1"/>
        <end position="24"/>
    </location>
</feature>
<organism evidence="2 3">
    <name type="scientific">Nephila pilipes</name>
    <name type="common">Giant wood spider</name>
    <name type="synonym">Nephila maculata</name>
    <dbReference type="NCBI Taxonomy" id="299642"/>
    <lineage>
        <taxon>Eukaryota</taxon>
        <taxon>Metazoa</taxon>
        <taxon>Ecdysozoa</taxon>
        <taxon>Arthropoda</taxon>
        <taxon>Chelicerata</taxon>
        <taxon>Arachnida</taxon>
        <taxon>Araneae</taxon>
        <taxon>Araneomorphae</taxon>
        <taxon>Entelegynae</taxon>
        <taxon>Araneoidea</taxon>
        <taxon>Nephilidae</taxon>
        <taxon>Nephila</taxon>
    </lineage>
</organism>
<keyword evidence="3" id="KW-1185">Reference proteome</keyword>
<dbReference type="CDD" id="cd00301">
    <property type="entry name" value="lipocalin_FABP"/>
    <property type="match status" value="1"/>
</dbReference>
<evidence type="ECO:0000256" key="1">
    <source>
        <dbReference type="SAM" id="SignalP"/>
    </source>
</evidence>
<evidence type="ECO:0008006" key="4">
    <source>
        <dbReference type="Google" id="ProtNLM"/>
    </source>
</evidence>
<sequence length="186" mass="21682">MGRTRNMLRCAFFLLFVLVHYVNCQLIIGVCREVEHIENPDMKRYSGHWYVIAQSITHPMRADSCQRITYVQERNKVLVTYYNNSEETIPYRNGTLKVEGPNKGELLLDLSHSFVIYNFRLLYADYPELAVEYTCLDGTWRATESISVVHRKPIHLTQLSDLLALNITSYLSPYWSGLRIVNQVNC</sequence>
<gene>
    <name evidence="2" type="primary">X975_07331</name>
    <name evidence="2" type="ORF">NPIL_647911</name>
</gene>
<protein>
    <recommendedName>
        <fullName evidence="4">Lipocalin/cytosolic fatty-acid binding domain-containing protein</fullName>
    </recommendedName>
</protein>
<dbReference type="InterPro" id="IPR012674">
    <property type="entry name" value="Calycin"/>
</dbReference>
<dbReference type="OrthoDB" id="6434690at2759"/>
<evidence type="ECO:0000313" key="2">
    <source>
        <dbReference type="EMBL" id="GFS72457.1"/>
    </source>
</evidence>
<keyword evidence="1" id="KW-0732">Signal</keyword>
<dbReference type="Proteomes" id="UP000887013">
    <property type="component" value="Unassembled WGS sequence"/>
</dbReference>
<proteinExistence type="predicted"/>
<dbReference type="EMBL" id="BMAW01049784">
    <property type="protein sequence ID" value="GFS72457.1"/>
    <property type="molecule type" value="Genomic_DNA"/>
</dbReference>